<gene>
    <name evidence="1" type="ORF">RT41_GL000263</name>
</gene>
<keyword evidence="2" id="KW-1185">Reference proteome</keyword>
<organism evidence="1 2">
    <name type="scientific">Lactococcus fujiensis JCM 16395</name>
    <dbReference type="NCBI Taxonomy" id="1291764"/>
    <lineage>
        <taxon>Bacteria</taxon>
        <taxon>Bacillati</taxon>
        <taxon>Bacillota</taxon>
        <taxon>Bacilli</taxon>
        <taxon>Lactobacillales</taxon>
        <taxon>Streptococcaceae</taxon>
        <taxon>Lactococcus</taxon>
    </lineage>
</organism>
<name>A0A2A5RQ38_9LACT</name>
<dbReference type="RefSeq" id="WP_143467336.1">
    <property type="nucleotide sequence ID" value="NZ_BBAL01000001.1"/>
</dbReference>
<reference evidence="1 2" key="1">
    <citation type="submission" date="2014-12" db="EMBL/GenBank/DDBJ databases">
        <title>Draft genome sequences of 10 type strains of Lactococcus.</title>
        <authorList>
            <person name="Sun Z."/>
            <person name="Zhong Z."/>
            <person name="Liu W."/>
            <person name="Zhang W."/>
            <person name="Zhang H."/>
        </authorList>
    </citation>
    <scope>NUCLEOTIDE SEQUENCE [LARGE SCALE GENOMIC DNA]</scope>
    <source>
        <strain evidence="1 2">JCM 16395</strain>
    </source>
</reference>
<comment type="caution">
    <text evidence="1">The sequence shown here is derived from an EMBL/GenBank/DDBJ whole genome shotgun (WGS) entry which is preliminary data.</text>
</comment>
<dbReference type="EMBL" id="JXJU01000001">
    <property type="protein sequence ID" value="PCS01499.1"/>
    <property type="molecule type" value="Genomic_DNA"/>
</dbReference>
<accession>A0A2A5RQ38</accession>
<evidence type="ECO:0000313" key="2">
    <source>
        <dbReference type="Proteomes" id="UP000218181"/>
    </source>
</evidence>
<protein>
    <submittedName>
        <fullName evidence="1">Uncharacterized protein</fullName>
    </submittedName>
</protein>
<dbReference type="Proteomes" id="UP000218181">
    <property type="component" value="Unassembled WGS sequence"/>
</dbReference>
<evidence type="ECO:0000313" key="1">
    <source>
        <dbReference type="EMBL" id="PCS01499.1"/>
    </source>
</evidence>
<proteinExistence type="predicted"/>
<dbReference type="AlphaFoldDB" id="A0A2A5RQ38"/>
<dbReference type="STRING" id="1291764.GCA_001311235_00189"/>
<sequence>MKQSKEITPTKILENALYISIHNLLEIVNAETELNLDVIQIVLRLWFMYGMDKKVIATAIEYAMDDVMIGALIDWFYKEMLDFEHPLVLQEFAIENFNKILVEDHEFLSEWIKLRDEGKVYF</sequence>